<dbReference type="Proteomes" id="UP000198711">
    <property type="component" value="Unassembled WGS sequence"/>
</dbReference>
<evidence type="ECO:0000313" key="2">
    <source>
        <dbReference type="EMBL" id="SDX31294.1"/>
    </source>
</evidence>
<gene>
    <name evidence="2" type="ORF">SAMN05444410_11327</name>
</gene>
<proteinExistence type="predicted"/>
<evidence type="ECO:0000313" key="3">
    <source>
        <dbReference type="Proteomes" id="UP000198711"/>
    </source>
</evidence>
<name>A0A8X8IH27_9BACT</name>
<reference evidence="2 3" key="1">
    <citation type="submission" date="2016-10" db="EMBL/GenBank/DDBJ databases">
        <authorList>
            <person name="Varghese N."/>
            <person name="Submissions S."/>
        </authorList>
    </citation>
    <scope>NUCLEOTIDE SEQUENCE [LARGE SCALE GENOMIC DNA]</scope>
    <source>
        <strain evidence="2 3">DSM 25353</strain>
    </source>
</reference>
<evidence type="ECO:0000256" key="1">
    <source>
        <dbReference type="SAM" id="Phobius"/>
    </source>
</evidence>
<keyword evidence="1" id="KW-0812">Transmembrane</keyword>
<keyword evidence="3" id="KW-1185">Reference proteome</keyword>
<dbReference type="EMBL" id="FNNO01000013">
    <property type="protein sequence ID" value="SDX31294.1"/>
    <property type="molecule type" value="Genomic_DNA"/>
</dbReference>
<accession>A0A8X8IH27</accession>
<protein>
    <submittedName>
        <fullName evidence="2">Uncharacterized protein</fullName>
    </submittedName>
</protein>
<comment type="caution">
    <text evidence="2">The sequence shown here is derived from an EMBL/GenBank/DDBJ whole genome shotgun (WGS) entry which is preliminary data.</text>
</comment>
<dbReference type="AlphaFoldDB" id="A0A8X8IH27"/>
<feature type="transmembrane region" description="Helical" evidence="1">
    <location>
        <begin position="102"/>
        <end position="120"/>
    </location>
</feature>
<sequence>MVHLIWVEWVDTNQYLTMNKIPVTQPLRGFLLCTDSSYICPMQHDDDFVKYWAENREKQKTSIRPLLVGMSSGFMIGILILVSLSSGWYLRAEMVANASFSSVVFILAILLLSFFLAFFYRKFRWEMQEQRYQELMAKRNRRHAANGPEKGS</sequence>
<organism evidence="2 3">
    <name type="scientific">Hydrobacter penzbergensis</name>
    <dbReference type="NCBI Taxonomy" id="1235997"/>
    <lineage>
        <taxon>Bacteria</taxon>
        <taxon>Pseudomonadati</taxon>
        <taxon>Bacteroidota</taxon>
        <taxon>Chitinophagia</taxon>
        <taxon>Chitinophagales</taxon>
        <taxon>Chitinophagaceae</taxon>
        <taxon>Hydrobacter</taxon>
    </lineage>
</organism>
<feature type="transmembrane region" description="Helical" evidence="1">
    <location>
        <begin position="66"/>
        <end position="90"/>
    </location>
</feature>
<keyword evidence="1" id="KW-0472">Membrane</keyword>
<keyword evidence="1" id="KW-1133">Transmembrane helix</keyword>